<protein>
    <recommendedName>
        <fullName evidence="2">site-specific DNA-methyltransferase (cytosine-N(4)-specific)</fullName>
        <ecNumber evidence="2">2.1.1.113</ecNumber>
    </recommendedName>
</protein>
<evidence type="ECO:0000259" key="9">
    <source>
        <dbReference type="Pfam" id="PF01555"/>
    </source>
</evidence>
<reference evidence="10" key="1">
    <citation type="journal article" date="2014" name="Front. Microbiol.">
        <title>High frequency of phylogenetically diverse reductive dehalogenase-homologous genes in deep subseafloor sedimentary metagenomes.</title>
        <authorList>
            <person name="Kawai M."/>
            <person name="Futagami T."/>
            <person name="Toyoda A."/>
            <person name="Takaki Y."/>
            <person name="Nishi S."/>
            <person name="Hori S."/>
            <person name="Arai W."/>
            <person name="Tsubouchi T."/>
            <person name="Morono Y."/>
            <person name="Uchiyama I."/>
            <person name="Ito T."/>
            <person name="Fujiyama A."/>
            <person name="Inagaki F."/>
            <person name="Takami H."/>
        </authorList>
    </citation>
    <scope>NUCLEOTIDE SEQUENCE</scope>
    <source>
        <strain evidence="10">Expedition CK06-06</strain>
    </source>
</reference>
<comment type="caution">
    <text evidence="10">The sequence shown here is derived from an EMBL/GenBank/DDBJ whole genome shotgun (WGS) entry which is preliminary data.</text>
</comment>
<evidence type="ECO:0000256" key="5">
    <source>
        <dbReference type="ARBA" id="ARBA00022691"/>
    </source>
</evidence>
<evidence type="ECO:0000256" key="1">
    <source>
        <dbReference type="ARBA" id="ARBA00010203"/>
    </source>
</evidence>
<keyword evidence="4" id="KW-0808">Transferase</keyword>
<accession>X1I245</accession>
<dbReference type="AlphaFoldDB" id="X1I245"/>
<dbReference type="SUPFAM" id="SSF53335">
    <property type="entry name" value="S-adenosyl-L-methionine-dependent methyltransferases"/>
    <property type="match status" value="1"/>
</dbReference>
<dbReference type="EMBL" id="BARU01027668">
    <property type="protein sequence ID" value="GAH75797.1"/>
    <property type="molecule type" value="Genomic_DNA"/>
</dbReference>
<organism evidence="10">
    <name type="scientific">marine sediment metagenome</name>
    <dbReference type="NCBI Taxonomy" id="412755"/>
    <lineage>
        <taxon>unclassified sequences</taxon>
        <taxon>metagenomes</taxon>
        <taxon>ecological metagenomes</taxon>
    </lineage>
</organism>
<dbReference type="GO" id="GO:0015667">
    <property type="term" value="F:site-specific DNA-methyltransferase (cytosine-N4-specific) activity"/>
    <property type="evidence" value="ECO:0007669"/>
    <property type="project" value="UniProtKB-EC"/>
</dbReference>
<comment type="catalytic activity">
    <reaction evidence="8">
        <text>a 2'-deoxycytidine in DNA + S-adenosyl-L-methionine = an N(4)-methyl-2'-deoxycytidine in DNA + S-adenosyl-L-homocysteine + H(+)</text>
        <dbReference type="Rhea" id="RHEA:16857"/>
        <dbReference type="Rhea" id="RHEA-COMP:11369"/>
        <dbReference type="Rhea" id="RHEA-COMP:13674"/>
        <dbReference type="ChEBI" id="CHEBI:15378"/>
        <dbReference type="ChEBI" id="CHEBI:57856"/>
        <dbReference type="ChEBI" id="CHEBI:59789"/>
        <dbReference type="ChEBI" id="CHEBI:85452"/>
        <dbReference type="ChEBI" id="CHEBI:137933"/>
        <dbReference type="EC" id="2.1.1.113"/>
    </reaction>
</comment>
<dbReference type="Gene3D" id="3.40.50.150">
    <property type="entry name" value="Vaccinia Virus protein VP39"/>
    <property type="match status" value="1"/>
</dbReference>
<evidence type="ECO:0000256" key="6">
    <source>
        <dbReference type="ARBA" id="ARBA00022747"/>
    </source>
</evidence>
<dbReference type="GO" id="GO:0009307">
    <property type="term" value="P:DNA restriction-modification system"/>
    <property type="evidence" value="ECO:0007669"/>
    <property type="project" value="UniProtKB-KW"/>
</dbReference>
<dbReference type="PROSITE" id="PS00093">
    <property type="entry name" value="N4_MTASE"/>
    <property type="match status" value="1"/>
</dbReference>
<evidence type="ECO:0000256" key="8">
    <source>
        <dbReference type="ARBA" id="ARBA00049120"/>
    </source>
</evidence>
<evidence type="ECO:0000256" key="4">
    <source>
        <dbReference type="ARBA" id="ARBA00022679"/>
    </source>
</evidence>
<keyword evidence="6" id="KW-0680">Restriction system</keyword>
<dbReference type="GO" id="GO:0003677">
    <property type="term" value="F:DNA binding"/>
    <property type="evidence" value="ECO:0007669"/>
    <property type="project" value="UniProtKB-KW"/>
</dbReference>
<dbReference type="GO" id="GO:0008170">
    <property type="term" value="F:N-methyltransferase activity"/>
    <property type="evidence" value="ECO:0007669"/>
    <property type="project" value="InterPro"/>
</dbReference>
<feature type="domain" description="DNA methylase N-4/N-6" evidence="9">
    <location>
        <begin position="9"/>
        <end position="128"/>
    </location>
</feature>
<feature type="non-terminal residue" evidence="10">
    <location>
        <position position="191"/>
    </location>
</feature>
<keyword evidence="5" id="KW-0949">S-adenosyl-L-methionine</keyword>
<keyword evidence="3" id="KW-0489">Methyltransferase</keyword>
<gene>
    <name evidence="10" type="ORF">S03H2_44269</name>
</gene>
<name>X1I245_9ZZZZ</name>
<keyword evidence="7" id="KW-0238">DNA-binding</keyword>
<dbReference type="InterPro" id="IPR017985">
    <property type="entry name" value="MeTrfase_CN4_CS"/>
</dbReference>
<sequence>MKQMPDECVDMVMTSPPYWGLRDYGIEQIFGGDKDCEHEWGFSPVEHDNLRYRGHNANVGSNKNPEIHKGKERSGGSFCQKCGAWKGQLGLEPTPEMYIEHLTQIFNEAKRVLKKEGTLWLNMGDTYGGGQAHSDWNVREDYPEEKKTGGYHSKLSKEKWDSGLRKLMPKCLMMIPERLAWSLIQNGWILR</sequence>
<dbReference type="EC" id="2.1.1.113" evidence="2"/>
<evidence type="ECO:0000313" key="10">
    <source>
        <dbReference type="EMBL" id="GAH75797.1"/>
    </source>
</evidence>
<evidence type="ECO:0000256" key="7">
    <source>
        <dbReference type="ARBA" id="ARBA00023125"/>
    </source>
</evidence>
<comment type="similarity">
    <text evidence="1">Belongs to the N(4)/N(6)-methyltransferase family. N(4) subfamily.</text>
</comment>
<proteinExistence type="inferred from homology"/>
<evidence type="ECO:0000256" key="3">
    <source>
        <dbReference type="ARBA" id="ARBA00022603"/>
    </source>
</evidence>
<dbReference type="InterPro" id="IPR002941">
    <property type="entry name" value="DNA_methylase_N4/N6"/>
</dbReference>
<dbReference type="Pfam" id="PF01555">
    <property type="entry name" value="N6_N4_Mtase"/>
    <property type="match status" value="1"/>
</dbReference>
<dbReference type="InterPro" id="IPR029063">
    <property type="entry name" value="SAM-dependent_MTases_sf"/>
</dbReference>
<dbReference type="GO" id="GO:0032259">
    <property type="term" value="P:methylation"/>
    <property type="evidence" value="ECO:0007669"/>
    <property type="project" value="UniProtKB-KW"/>
</dbReference>
<evidence type="ECO:0000256" key="2">
    <source>
        <dbReference type="ARBA" id="ARBA00012185"/>
    </source>
</evidence>